<keyword evidence="3" id="KW-1185">Reference proteome</keyword>
<dbReference type="EMBL" id="QKTW01000003">
    <property type="protein sequence ID" value="PZF74674.1"/>
    <property type="molecule type" value="Genomic_DNA"/>
</dbReference>
<protein>
    <submittedName>
        <fullName evidence="2">MBL fold metallo-hydrolase</fullName>
    </submittedName>
</protein>
<comment type="caution">
    <text evidence="2">The sequence shown here is derived from an EMBL/GenBank/DDBJ whole genome shotgun (WGS) entry which is preliminary data.</text>
</comment>
<dbReference type="Pfam" id="PF00753">
    <property type="entry name" value="Lactamase_B"/>
    <property type="match status" value="1"/>
</dbReference>
<evidence type="ECO:0000259" key="1">
    <source>
        <dbReference type="SMART" id="SM00849"/>
    </source>
</evidence>
<evidence type="ECO:0000313" key="3">
    <source>
        <dbReference type="Proteomes" id="UP000248745"/>
    </source>
</evidence>
<dbReference type="Proteomes" id="UP000248745">
    <property type="component" value="Unassembled WGS sequence"/>
</dbReference>
<dbReference type="GO" id="GO:0016787">
    <property type="term" value="F:hydrolase activity"/>
    <property type="evidence" value="ECO:0007669"/>
    <property type="project" value="UniProtKB-KW"/>
</dbReference>
<dbReference type="PANTHER" id="PTHR47619">
    <property type="entry name" value="METALLO-HYDROLASE YYCJ-RELATED"/>
    <property type="match status" value="1"/>
</dbReference>
<dbReference type="Gene3D" id="3.60.15.10">
    <property type="entry name" value="Ribonuclease Z/Hydroxyacylglutathione hydrolase-like"/>
    <property type="match status" value="1"/>
</dbReference>
<sequence length="285" mass="31779">MSLYIASLNSGSNGNCYYIGNDREAVFIDAGISCRETELRMKQLGLSMDKVKAIFVSHEHSDHISGIPTLVKKYGIPVYITKETLRSRKLYLDKKLILFFETDEIITIGGLSIKSFSKAHDAADPHSFTVSGNDVTIGVFTDIGVPCQNLATHFQRCHAAFLESNYDEEMLANGRYPYFLKSRITNGKGHLSNTQAREVFVQNRPSFMSHLLLSHLSHDNNNPELVLNLFNEVAPDMHVVVASRHEASPVFHISPYPQSFLTVAKKERLSTSAGDVQLSLFIPGT</sequence>
<dbReference type="InterPro" id="IPR052533">
    <property type="entry name" value="WalJ/YycJ-like"/>
</dbReference>
<dbReference type="InterPro" id="IPR036866">
    <property type="entry name" value="RibonucZ/Hydroxyglut_hydro"/>
</dbReference>
<reference evidence="2 3" key="1">
    <citation type="submission" date="2018-06" db="EMBL/GenBank/DDBJ databases">
        <title>Mucibacter soli gen. nov., sp. nov., a new member of the family Chitinophagaceae producing mucin.</title>
        <authorList>
            <person name="Kim M.-K."/>
            <person name="Park S."/>
            <person name="Kim T.-S."/>
            <person name="Joung Y."/>
            <person name="Han J.-H."/>
            <person name="Kim S.B."/>
        </authorList>
    </citation>
    <scope>NUCLEOTIDE SEQUENCE [LARGE SCALE GENOMIC DNA]</scope>
    <source>
        <strain evidence="2 3">R1-15</strain>
    </source>
</reference>
<dbReference type="RefSeq" id="WP_110997511.1">
    <property type="nucleotide sequence ID" value="NZ_QKTW01000003.1"/>
</dbReference>
<proteinExistence type="predicted"/>
<accession>A0A2W2B308</accession>
<feature type="domain" description="Metallo-beta-lactamase" evidence="1">
    <location>
        <begin position="13"/>
        <end position="175"/>
    </location>
</feature>
<organism evidence="2 3">
    <name type="scientific">Taibaiella soli</name>
    <dbReference type="NCBI Taxonomy" id="1649169"/>
    <lineage>
        <taxon>Bacteria</taxon>
        <taxon>Pseudomonadati</taxon>
        <taxon>Bacteroidota</taxon>
        <taxon>Chitinophagia</taxon>
        <taxon>Chitinophagales</taxon>
        <taxon>Chitinophagaceae</taxon>
        <taxon>Taibaiella</taxon>
    </lineage>
</organism>
<keyword evidence="2" id="KW-0378">Hydrolase</keyword>
<name>A0A2W2B308_9BACT</name>
<dbReference type="OrthoDB" id="9781189at2"/>
<dbReference type="SUPFAM" id="SSF56281">
    <property type="entry name" value="Metallo-hydrolase/oxidoreductase"/>
    <property type="match status" value="1"/>
</dbReference>
<dbReference type="InterPro" id="IPR001279">
    <property type="entry name" value="Metallo-B-lactamas"/>
</dbReference>
<dbReference type="PANTHER" id="PTHR47619:SF1">
    <property type="entry name" value="EXODEOXYRIBONUCLEASE WALJ"/>
    <property type="match status" value="1"/>
</dbReference>
<dbReference type="AlphaFoldDB" id="A0A2W2B308"/>
<evidence type="ECO:0000313" key="2">
    <source>
        <dbReference type="EMBL" id="PZF74674.1"/>
    </source>
</evidence>
<dbReference type="SMART" id="SM00849">
    <property type="entry name" value="Lactamase_B"/>
    <property type="match status" value="1"/>
</dbReference>
<gene>
    <name evidence="2" type="ORF">DN068_03105</name>
</gene>